<reference evidence="2 3" key="1">
    <citation type="submission" date="2014-06" db="EMBL/GenBank/DDBJ databases">
        <authorList>
            <person name="Swart Estienne"/>
        </authorList>
    </citation>
    <scope>NUCLEOTIDE SEQUENCE [LARGE SCALE GENOMIC DNA]</scope>
    <source>
        <strain evidence="2 3">130c</strain>
    </source>
</reference>
<dbReference type="PRINTS" id="PR00103">
    <property type="entry name" value="CAMPKINASE"/>
</dbReference>
<dbReference type="InterPro" id="IPR018488">
    <property type="entry name" value="cNMP-bd_CS"/>
</dbReference>
<protein>
    <submittedName>
        <fullName evidence="2">Cyclic nucleotide-binding domain containing protein</fullName>
    </submittedName>
</protein>
<dbReference type="AlphaFoldDB" id="A0A077ZRJ7"/>
<dbReference type="OMA" id="NTQDATW"/>
<gene>
    <name evidence="2" type="primary">Contig8008.g8538</name>
    <name evidence="2" type="ORF">STYLEM_65</name>
</gene>
<dbReference type="PROSITE" id="PS50042">
    <property type="entry name" value="CNMP_BINDING_3"/>
    <property type="match status" value="2"/>
</dbReference>
<proteinExistence type="predicted"/>
<dbReference type="PROSITE" id="PS00888">
    <property type="entry name" value="CNMP_BINDING_1"/>
    <property type="match status" value="1"/>
</dbReference>
<dbReference type="InterPro" id="IPR014710">
    <property type="entry name" value="RmlC-like_jellyroll"/>
</dbReference>
<dbReference type="PROSITE" id="PS00889">
    <property type="entry name" value="CNMP_BINDING_2"/>
    <property type="match status" value="1"/>
</dbReference>
<dbReference type="CDD" id="cd00038">
    <property type="entry name" value="CAP_ED"/>
    <property type="match status" value="2"/>
</dbReference>
<feature type="domain" description="Cyclic nucleotide-binding" evidence="1">
    <location>
        <begin position="183"/>
        <end position="315"/>
    </location>
</feature>
<keyword evidence="3" id="KW-1185">Reference proteome</keyword>
<name>A0A077ZRJ7_STYLE</name>
<dbReference type="Pfam" id="PF00027">
    <property type="entry name" value="cNMP_binding"/>
    <property type="match status" value="1"/>
</dbReference>
<organism evidence="2 3">
    <name type="scientific">Stylonychia lemnae</name>
    <name type="common">Ciliate</name>
    <dbReference type="NCBI Taxonomy" id="5949"/>
    <lineage>
        <taxon>Eukaryota</taxon>
        <taxon>Sar</taxon>
        <taxon>Alveolata</taxon>
        <taxon>Ciliophora</taxon>
        <taxon>Intramacronucleata</taxon>
        <taxon>Spirotrichea</taxon>
        <taxon>Stichotrichia</taxon>
        <taxon>Sporadotrichida</taxon>
        <taxon>Oxytrichidae</taxon>
        <taxon>Stylonychinae</taxon>
        <taxon>Stylonychia</taxon>
    </lineage>
</organism>
<dbReference type="EMBL" id="CCKQ01000063">
    <property type="protein sequence ID" value="CDW71126.1"/>
    <property type="molecule type" value="Genomic_DNA"/>
</dbReference>
<dbReference type="OrthoDB" id="312042at2759"/>
<evidence type="ECO:0000313" key="3">
    <source>
        <dbReference type="Proteomes" id="UP000039865"/>
    </source>
</evidence>
<dbReference type="Proteomes" id="UP000039865">
    <property type="component" value="Unassembled WGS sequence"/>
</dbReference>
<dbReference type="InParanoid" id="A0A077ZRJ7"/>
<dbReference type="PANTHER" id="PTHR23011">
    <property type="entry name" value="CYCLIC NUCLEOTIDE-BINDING DOMAIN CONTAINING PROTEIN"/>
    <property type="match status" value="1"/>
</dbReference>
<accession>A0A077ZRJ7</accession>
<dbReference type="SMART" id="SM00100">
    <property type="entry name" value="cNMP"/>
    <property type="match status" value="2"/>
</dbReference>
<feature type="domain" description="Cyclic nucleotide-binding" evidence="1">
    <location>
        <begin position="64"/>
        <end position="163"/>
    </location>
</feature>
<dbReference type="PANTHER" id="PTHR23011:SF28">
    <property type="entry name" value="CYCLIC NUCLEOTIDE-BINDING DOMAIN CONTAINING PROTEIN"/>
    <property type="match status" value="1"/>
</dbReference>
<dbReference type="SUPFAM" id="SSF51206">
    <property type="entry name" value="cAMP-binding domain-like"/>
    <property type="match status" value="2"/>
</dbReference>
<dbReference type="InterPro" id="IPR018490">
    <property type="entry name" value="cNMP-bd_dom_sf"/>
</dbReference>
<evidence type="ECO:0000313" key="2">
    <source>
        <dbReference type="EMBL" id="CDW71126.1"/>
    </source>
</evidence>
<dbReference type="InterPro" id="IPR000595">
    <property type="entry name" value="cNMP-bd_dom"/>
</dbReference>
<evidence type="ECO:0000259" key="1">
    <source>
        <dbReference type="PROSITE" id="PS50042"/>
    </source>
</evidence>
<dbReference type="Gene3D" id="2.60.120.10">
    <property type="entry name" value="Jelly Rolls"/>
    <property type="match status" value="2"/>
</dbReference>
<sequence>MVEEINLAEDRKKKLRKILKTSPEKRCDDDIKLIEALVEVNITQSSKTIQDNKFLKQFKGTVKLKELCKYMRIQHFGARETIIQEGDIGETFYIIYSGRVSVYKQQKSEFSDSVIMTHLTELGSGEQFGELALLQKAPRSATVIASIPTDLIVLDKTTYENVIQNLHFYQIDGTIEFFQHLPLFQHLNRNELFSIASKCQYKRFPTNTIILRQDDIPKSVYFIKAGRIKVLKKVDFKIPEEKWQFQNIDYLIQDPSEEDYELELVESKLLEIDDLGNGDVFAEDAIILKQPIKHSIITAIPSEIFMLDMHDFLRLHKLRLFMLKLLTKNSNIFRLTQFRNFERQLRKPQQMPVKFKQKAINKQDQEDAFTEQDVLNTNYLSSVDYIFKAQKQKRNMLEVQHQQQQQQQLQNNNNNN</sequence>